<evidence type="ECO:0000256" key="4">
    <source>
        <dbReference type="ARBA" id="ARBA00023136"/>
    </source>
</evidence>
<keyword evidence="5" id="KW-1003">Cell membrane</keyword>
<feature type="transmembrane region" description="Helical" evidence="5">
    <location>
        <begin position="40"/>
        <end position="60"/>
    </location>
</feature>
<evidence type="ECO:0000256" key="2">
    <source>
        <dbReference type="ARBA" id="ARBA00022692"/>
    </source>
</evidence>
<dbReference type="AlphaFoldDB" id="A0A327QCT2"/>
<dbReference type="Pfam" id="PF01925">
    <property type="entry name" value="TauE"/>
    <property type="match status" value="1"/>
</dbReference>
<feature type="transmembrane region" description="Helical" evidence="5">
    <location>
        <begin position="72"/>
        <end position="90"/>
    </location>
</feature>
<comment type="subcellular location">
    <subcellularLocation>
        <location evidence="5">Cell membrane</location>
        <topology evidence="5">Multi-pass membrane protein</topology>
    </subcellularLocation>
    <subcellularLocation>
        <location evidence="1">Membrane</location>
        <topology evidence="1">Multi-pass membrane protein</topology>
    </subcellularLocation>
</comment>
<evidence type="ECO:0000256" key="1">
    <source>
        <dbReference type="ARBA" id="ARBA00004141"/>
    </source>
</evidence>
<name>A0A327QCT2_9BACT</name>
<evidence type="ECO:0000313" key="6">
    <source>
        <dbReference type="EMBL" id="RAJ02446.1"/>
    </source>
</evidence>
<evidence type="ECO:0000256" key="5">
    <source>
        <dbReference type="RuleBase" id="RU363041"/>
    </source>
</evidence>
<dbReference type="RefSeq" id="WP_111598885.1">
    <property type="nucleotide sequence ID" value="NZ_QLLL01000006.1"/>
</dbReference>
<dbReference type="PANTHER" id="PTHR43701">
    <property type="entry name" value="MEMBRANE TRANSPORTER PROTEIN MJ0441-RELATED"/>
    <property type="match status" value="1"/>
</dbReference>
<keyword evidence="7" id="KW-1185">Reference proteome</keyword>
<dbReference type="OrthoDB" id="8559161at2"/>
<feature type="transmembrane region" description="Helical" evidence="5">
    <location>
        <begin position="237"/>
        <end position="257"/>
    </location>
</feature>
<evidence type="ECO:0000313" key="7">
    <source>
        <dbReference type="Proteomes" id="UP000249547"/>
    </source>
</evidence>
<protein>
    <recommendedName>
        <fullName evidence="5">Probable membrane transporter protein</fullName>
    </recommendedName>
</protein>
<feature type="transmembrane region" description="Helical" evidence="5">
    <location>
        <begin position="148"/>
        <end position="177"/>
    </location>
</feature>
<dbReference type="InterPro" id="IPR051598">
    <property type="entry name" value="TSUP/Inactive_protease-like"/>
</dbReference>
<comment type="similarity">
    <text evidence="5">Belongs to the 4-toluene sulfonate uptake permease (TSUP) (TC 2.A.102) family.</text>
</comment>
<dbReference type="PANTHER" id="PTHR43701:SF2">
    <property type="entry name" value="MEMBRANE TRANSPORTER PROTEIN YJNA-RELATED"/>
    <property type="match status" value="1"/>
</dbReference>
<dbReference type="GO" id="GO:0005886">
    <property type="term" value="C:plasma membrane"/>
    <property type="evidence" value="ECO:0007669"/>
    <property type="project" value="UniProtKB-SubCell"/>
</dbReference>
<dbReference type="InterPro" id="IPR002781">
    <property type="entry name" value="TM_pro_TauE-like"/>
</dbReference>
<keyword evidence="4 5" id="KW-0472">Membrane</keyword>
<feature type="transmembrane region" description="Helical" evidence="5">
    <location>
        <begin position="7"/>
        <end position="34"/>
    </location>
</feature>
<proteinExistence type="inferred from homology"/>
<feature type="transmembrane region" description="Helical" evidence="5">
    <location>
        <begin position="110"/>
        <end position="128"/>
    </location>
</feature>
<dbReference type="Proteomes" id="UP000249547">
    <property type="component" value="Unassembled WGS sequence"/>
</dbReference>
<sequence>MFIVGIIAAFFIGISLGMIGGGGAILTMPVLVYLLGIPPMLATTYSLFIVGVSSAVGAVLHKPQLRTNGRVIMLFGGVSMFVVFLVRKFLVPHIPTILFSNEHITISSAHVTMLLFAALMCVAGIAMLRDRAEKPAHTTKHSNSLLIIYGIATGLITGLLGAGGGFILMPALVLIIGMPIQQALGTSLFLIALNTLTGFVIDITHIDLHWTFLFFLTAIAFAGMLAGWKWGKRVPAAQLKMLFGFFLVAVAAFIFLIEMI</sequence>
<organism evidence="6 7">
    <name type="scientific">Chitinophaga skermanii</name>
    <dbReference type="NCBI Taxonomy" id="331697"/>
    <lineage>
        <taxon>Bacteria</taxon>
        <taxon>Pseudomonadati</taxon>
        <taxon>Bacteroidota</taxon>
        <taxon>Chitinophagia</taxon>
        <taxon>Chitinophagales</taxon>
        <taxon>Chitinophagaceae</taxon>
        <taxon>Chitinophaga</taxon>
    </lineage>
</organism>
<keyword evidence="2 5" id="KW-0812">Transmembrane</keyword>
<comment type="caution">
    <text evidence="6">The sequence shown here is derived from an EMBL/GenBank/DDBJ whole genome shotgun (WGS) entry which is preliminary data.</text>
</comment>
<accession>A0A327QCT2</accession>
<feature type="transmembrane region" description="Helical" evidence="5">
    <location>
        <begin position="210"/>
        <end position="231"/>
    </location>
</feature>
<dbReference type="EMBL" id="QLLL01000006">
    <property type="protein sequence ID" value="RAJ02446.1"/>
    <property type="molecule type" value="Genomic_DNA"/>
</dbReference>
<keyword evidence="3 5" id="KW-1133">Transmembrane helix</keyword>
<reference evidence="6 7" key="1">
    <citation type="submission" date="2018-06" db="EMBL/GenBank/DDBJ databases">
        <title>Genomic Encyclopedia of Archaeal and Bacterial Type Strains, Phase II (KMG-II): from individual species to whole genera.</title>
        <authorList>
            <person name="Goeker M."/>
        </authorList>
    </citation>
    <scope>NUCLEOTIDE SEQUENCE [LARGE SCALE GENOMIC DNA]</scope>
    <source>
        <strain evidence="6 7">DSM 23857</strain>
    </source>
</reference>
<evidence type="ECO:0000256" key="3">
    <source>
        <dbReference type="ARBA" id="ARBA00022989"/>
    </source>
</evidence>
<gene>
    <name evidence="6" type="ORF">LX64_03461</name>
</gene>